<dbReference type="PANTHER" id="PTHR40036:SF1">
    <property type="entry name" value="MACROCIN O-METHYLTRANSFERASE"/>
    <property type="match status" value="1"/>
</dbReference>
<evidence type="ECO:0000313" key="1">
    <source>
        <dbReference type="EMBL" id="GHE29182.1"/>
    </source>
</evidence>
<dbReference type="Proteomes" id="UP000603227">
    <property type="component" value="Unassembled WGS sequence"/>
</dbReference>
<proteinExistence type="predicted"/>
<dbReference type="RefSeq" id="WP_189784257.1">
    <property type="nucleotide sequence ID" value="NZ_BNAT01000015.1"/>
</dbReference>
<dbReference type="Pfam" id="PF05711">
    <property type="entry name" value="TylF"/>
    <property type="match status" value="1"/>
</dbReference>
<evidence type="ECO:0000313" key="2">
    <source>
        <dbReference type="Proteomes" id="UP000603227"/>
    </source>
</evidence>
<dbReference type="PANTHER" id="PTHR40036">
    <property type="entry name" value="MACROCIN O-METHYLTRANSFERASE"/>
    <property type="match status" value="1"/>
</dbReference>
<dbReference type="InterPro" id="IPR008884">
    <property type="entry name" value="TylF_MeTrfase"/>
</dbReference>
<dbReference type="Gene3D" id="3.40.50.150">
    <property type="entry name" value="Vaccinia Virus protein VP39"/>
    <property type="match status" value="1"/>
</dbReference>
<dbReference type="AlphaFoldDB" id="A0A919DB49"/>
<organism evidence="1 2">
    <name type="scientific">Streptomyces capitiformicae</name>
    <dbReference type="NCBI Taxonomy" id="2014920"/>
    <lineage>
        <taxon>Bacteria</taxon>
        <taxon>Bacillati</taxon>
        <taxon>Actinomycetota</taxon>
        <taxon>Actinomycetes</taxon>
        <taxon>Kitasatosporales</taxon>
        <taxon>Streptomycetaceae</taxon>
        <taxon>Streptomyces</taxon>
    </lineage>
</organism>
<name>A0A919DB49_9ACTN</name>
<reference evidence="1" key="2">
    <citation type="submission" date="2020-09" db="EMBL/GenBank/DDBJ databases">
        <authorList>
            <person name="Sun Q."/>
            <person name="Zhou Y."/>
        </authorList>
    </citation>
    <scope>NUCLEOTIDE SEQUENCE</scope>
    <source>
        <strain evidence="1">CGMCC 4.7403</strain>
    </source>
</reference>
<reference evidence="1" key="1">
    <citation type="journal article" date="2014" name="Int. J. Syst. Evol. Microbiol.">
        <title>Complete genome sequence of Corynebacterium casei LMG S-19264T (=DSM 44701T), isolated from a smear-ripened cheese.</title>
        <authorList>
            <consortium name="US DOE Joint Genome Institute (JGI-PGF)"/>
            <person name="Walter F."/>
            <person name="Albersmeier A."/>
            <person name="Kalinowski J."/>
            <person name="Ruckert C."/>
        </authorList>
    </citation>
    <scope>NUCLEOTIDE SEQUENCE</scope>
    <source>
        <strain evidence="1">CGMCC 4.7403</strain>
    </source>
</reference>
<sequence>MNVIETIEFLRSNSLTFSVSPGKLEVLHDMAARVESANVPGIFLEAGVAMGGSAIVIAQTKAADRPLHLYDVFTMVPAPGDEDDDKSRADYQALVSGVLEREHDRTFQNYQEHIDDLLAFTQENMRRVGIDPEKSRITFVKGLYEDTLFVDEPVAFAHIDCDWYESVRLCMERIADRVSVGGIILFDDYVIHDGCRKAVHQWLGRDERYRVIHADRTLAAQRISA</sequence>
<comment type="caution">
    <text evidence="1">The sequence shown here is derived from an EMBL/GenBank/DDBJ whole genome shotgun (WGS) entry which is preliminary data.</text>
</comment>
<gene>
    <name evidence="1" type="ORF">GCM10017771_44740</name>
</gene>
<dbReference type="InterPro" id="IPR029063">
    <property type="entry name" value="SAM-dependent_MTases_sf"/>
</dbReference>
<keyword evidence="2" id="KW-1185">Reference proteome</keyword>
<dbReference type="SUPFAM" id="SSF53335">
    <property type="entry name" value="S-adenosyl-L-methionine-dependent methyltransferases"/>
    <property type="match status" value="1"/>
</dbReference>
<protein>
    <recommendedName>
        <fullName evidence="3">Asparagine synthase</fullName>
    </recommendedName>
</protein>
<evidence type="ECO:0008006" key="3">
    <source>
        <dbReference type="Google" id="ProtNLM"/>
    </source>
</evidence>
<dbReference type="EMBL" id="BNAT01000015">
    <property type="protein sequence ID" value="GHE29182.1"/>
    <property type="molecule type" value="Genomic_DNA"/>
</dbReference>
<accession>A0A919DB49</accession>